<dbReference type="Gene3D" id="3.90.1150.10">
    <property type="entry name" value="Aspartate Aminotransferase, domain 1"/>
    <property type="match status" value="1"/>
</dbReference>
<dbReference type="Pfam" id="PF00155">
    <property type="entry name" value="Aminotran_1_2"/>
    <property type="match status" value="1"/>
</dbReference>
<evidence type="ECO:0000256" key="2">
    <source>
        <dbReference type="SAM" id="MobiDB-lite"/>
    </source>
</evidence>
<dbReference type="InterPro" id="IPR015421">
    <property type="entry name" value="PyrdxlP-dep_Trfase_major"/>
</dbReference>
<dbReference type="PANTHER" id="PTHR43795:SF39">
    <property type="entry name" value="AMINOTRANSFERASE CLASS I_CLASSII DOMAIN-CONTAINING PROTEIN"/>
    <property type="match status" value="1"/>
</dbReference>
<dbReference type="InterPro" id="IPR004839">
    <property type="entry name" value="Aminotransferase_I/II_large"/>
</dbReference>
<reference evidence="4 5" key="1">
    <citation type="journal article" date="2021" name="Sci. Rep.">
        <title>The genome of the diatom Chaetoceros tenuissimus carries an ancient integrated fragment of an extant virus.</title>
        <authorList>
            <person name="Hongo Y."/>
            <person name="Kimura K."/>
            <person name="Takaki Y."/>
            <person name="Yoshida Y."/>
            <person name="Baba S."/>
            <person name="Kobayashi G."/>
            <person name="Nagasaki K."/>
            <person name="Hano T."/>
            <person name="Tomaru Y."/>
        </authorList>
    </citation>
    <scope>NUCLEOTIDE SEQUENCE [LARGE SCALE GENOMIC DNA]</scope>
    <source>
        <strain evidence="4 5">NIES-3715</strain>
    </source>
</reference>
<protein>
    <recommendedName>
        <fullName evidence="3">Aminotransferase class I/classII large domain-containing protein</fullName>
    </recommendedName>
</protein>
<dbReference type="GO" id="GO:0008483">
    <property type="term" value="F:transaminase activity"/>
    <property type="evidence" value="ECO:0007669"/>
    <property type="project" value="TreeGrafter"/>
</dbReference>
<accession>A0AAD3DBX9</accession>
<sequence>MRATRSAACAFLSRSSLRHSNNMPCIQNIFAATTGNKKKNIISSPTASFSSSSSTASQENDLSSARGRNAVSLLPVYLTDARAVTKYHPTESPEGALQLSVAENQMLEDLLVPALRKFSTQTSDQGLEGLFHSDQIYYQATHGREGLRKAMASYLQRILKLDKDLDLDGMVLGAGCNAVLENLCFCLTEPGDAVLLPTPYYAAFEFDLVARAALNIVPVNTMNFNTPQNDNEGGICQSMYYPNRESLDAAYEKALESGSTPKVLLLSHPNNPLGVCYPPEVVKECIDWAREKQVHLVSDEIYAGSVYQQSKENGEETFKSALSLASSGNDDVGLGLGPYIHFVYALSKDFALSGLRVGVAYSENEEIRLPMQKLNDLCQISSQTQLTVQEMLSSSSSTEVNDKWSTDSFLPENNSRIRARSEQLQSVLSECGIPYLKGDSGLFLWMDFSQFLPPLPSGESEGLLESPESMDARERELYLDLMQNFGLLFTPGRSMRNELPGFFRCVFTAASDNEFSLGLERIKTYVAAKKN</sequence>
<evidence type="ECO:0000313" key="5">
    <source>
        <dbReference type="Proteomes" id="UP001054902"/>
    </source>
</evidence>
<dbReference type="CDD" id="cd00609">
    <property type="entry name" value="AAT_like"/>
    <property type="match status" value="1"/>
</dbReference>
<feature type="domain" description="Aminotransferase class I/classII large" evidence="3">
    <location>
        <begin position="138"/>
        <end position="514"/>
    </location>
</feature>
<dbReference type="GO" id="GO:0006520">
    <property type="term" value="P:amino acid metabolic process"/>
    <property type="evidence" value="ECO:0007669"/>
    <property type="project" value="TreeGrafter"/>
</dbReference>
<feature type="compositionally biased region" description="Low complexity" evidence="2">
    <location>
        <begin position="43"/>
        <end position="57"/>
    </location>
</feature>
<dbReference type="InterPro" id="IPR050478">
    <property type="entry name" value="Ethylene_sulfur-biosynth"/>
</dbReference>
<dbReference type="Proteomes" id="UP001054902">
    <property type="component" value="Unassembled WGS sequence"/>
</dbReference>
<evidence type="ECO:0000256" key="1">
    <source>
        <dbReference type="ARBA" id="ARBA00022898"/>
    </source>
</evidence>
<comment type="caution">
    <text evidence="4">The sequence shown here is derived from an EMBL/GenBank/DDBJ whole genome shotgun (WGS) entry which is preliminary data.</text>
</comment>
<gene>
    <name evidence="4" type="ORF">CTEN210_16281</name>
</gene>
<dbReference type="PRINTS" id="PR00753">
    <property type="entry name" value="ACCSYNTHASE"/>
</dbReference>
<keyword evidence="5" id="KW-1185">Reference proteome</keyword>
<dbReference type="PANTHER" id="PTHR43795">
    <property type="entry name" value="BIFUNCTIONAL ASPARTATE AMINOTRANSFERASE AND GLUTAMATE/ASPARTATE-PREPHENATE AMINOTRANSFERASE-RELATED"/>
    <property type="match status" value="1"/>
</dbReference>
<organism evidence="4 5">
    <name type="scientific">Chaetoceros tenuissimus</name>
    <dbReference type="NCBI Taxonomy" id="426638"/>
    <lineage>
        <taxon>Eukaryota</taxon>
        <taxon>Sar</taxon>
        <taxon>Stramenopiles</taxon>
        <taxon>Ochrophyta</taxon>
        <taxon>Bacillariophyta</taxon>
        <taxon>Coscinodiscophyceae</taxon>
        <taxon>Chaetocerotophycidae</taxon>
        <taxon>Chaetocerotales</taxon>
        <taxon>Chaetocerotaceae</taxon>
        <taxon>Chaetoceros</taxon>
    </lineage>
</organism>
<keyword evidence="1" id="KW-0663">Pyridoxal phosphate</keyword>
<proteinExistence type="predicted"/>
<dbReference type="GO" id="GO:0030170">
    <property type="term" value="F:pyridoxal phosphate binding"/>
    <property type="evidence" value="ECO:0007669"/>
    <property type="project" value="InterPro"/>
</dbReference>
<name>A0AAD3DBX9_9STRA</name>
<dbReference type="Gene3D" id="3.40.640.10">
    <property type="entry name" value="Type I PLP-dependent aspartate aminotransferase-like (Major domain)"/>
    <property type="match status" value="1"/>
</dbReference>
<dbReference type="InterPro" id="IPR015424">
    <property type="entry name" value="PyrdxlP-dep_Trfase"/>
</dbReference>
<evidence type="ECO:0000259" key="3">
    <source>
        <dbReference type="Pfam" id="PF00155"/>
    </source>
</evidence>
<evidence type="ECO:0000313" key="4">
    <source>
        <dbReference type="EMBL" id="GFH59804.1"/>
    </source>
</evidence>
<dbReference type="EMBL" id="BLLK01000069">
    <property type="protein sequence ID" value="GFH59804.1"/>
    <property type="molecule type" value="Genomic_DNA"/>
</dbReference>
<feature type="region of interest" description="Disordered" evidence="2">
    <location>
        <begin position="43"/>
        <end position="64"/>
    </location>
</feature>
<dbReference type="AlphaFoldDB" id="A0AAD3DBX9"/>
<dbReference type="SUPFAM" id="SSF53383">
    <property type="entry name" value="PLP-dependent transferases"/>
    <property type="match status" value="1"/>
</dbReference>
<dbReference type="InterPro" id="IPR015422">
    <property type="entry name" value="PyrdxlP-dep_Trfase_small"/>
</dbReference>